<dbReference type="SUPFAM" id="SSF64484">
    <property type="entry name" value="beta and beta-prime subunits of DNA dependent RNA-polymerase"/>
    <property type="match status" value="1"/>
</dbReference>
<organism evidence="11">
    <name type="scientific">Bracteacoccus minor</name>
    <dbReference type="NCBI Taxonomy" id="50037"/>
    <lineage>
        <taxon>Eukaryota</taxon>
        <taxon>Viridiplantae</taxon>
        <taxon>Chlorophyta</taxon>
        <taxon>core chlorophytes</taxon>
        <taxon>Chlorophyceae</taxon>
        <taxon>CS clade</taxon>
        <taxon>Sphaeropleales</taxon>
        <taxon>Bracteacoccaceae</taxon>
        <taxon>Bracteacoccus</taxon>
    </lineage>
</organism>
<dbReference type="GO" id="GO:0008270">
    <property type="term" value="F:zinc ion binding"/>
    <property type="evidence" value="ECO:0007669"/>
    <property type="project" value="UniProtKB-UniRule"/>
</dbReference>
<comment type="similarity">
    <text evidence="8">Belongs to the RNA polymerase beta' chain family. RpoC2 subfamily.</text>
</comment>
<dbReference type="Gene3D" id="1.10.274.100">
    <property type="entry name" value="RNA polymerase Rpb1, domain 3"/>
    <property type="match status" value="1"/>
</dbReference>
<feature type="domain" description="RNA polymerase Rpb1" evidence="10">
    <location>
        <begin position="226"/>
        <end position="304"/>
    </location>
</feature>
<evidence type="ECO:0000313" key="11">
    <source>
        <dbReference type="EMBL" id="AMO01185.1"/>
    </source>
</evidence>
<evidence type="ECO:0000259" key="9">
    <source>
        <dbReference type="Pfam" id="PF04998"/>
    </source>
</evidence>
<dbReference type="InterPro" id="IPR042102">
    <property type="entry name" value="RNA_pol_Rpb1_3_sf"/>
</dbReference>
<accession>A0A140HAI6</accession>
<dbReference type="EC" id="2.7.7.6" evidence="8"/>
<dbReference type="PANTHER" id="PTHR19376:SF68">
    <property type="entry name" value="DNA-DIRECTED RNA POLYMERASE SUBUNIT BETA"/>
    <property type="match status" value="1"/>
</dbReference>
<keyword evidence="5 8" id="KW-0479">Metal-binding</keyword>
<dbReference type="InterPro" id="IPR038120">
    <property type="entry name" value="Rpb1_funnel_sf"/>
</dbReference>
<comment type="function">
    <text evidence="8">DNA-dependent RNA polymerase catalyzes the transcription of DNA into RNA using the four ribonucleoside triphosphates as substrates.</text>
</comment>
<feature type="binding site" evidence="8">
    <location>
        <position position="426"/>
    </location>
    <ligand>
        <name>Zn(2+)</name>
        <dbReference type="ChEBI" id="CHEBI:29105"/>
    </ligand>
</feature>
<comment type="cofactor">
    <cofactor evidence="8">
        <name>Zn(2+)</name>
        <dbReference type="ChEBI" id="CHEBI:29105"/>
    </cofactor>
    <text evidence="8">Binds 1 Zn(2+) ion per subunit.</text>
</comment>
<name>A0A140HAI6_9CHLO</name>
<dbReference type="Gene3D" id="1.10.150.390">
    <property type="match status" value="1"/>
</dbReference>
<keyword evidence="6 8" id="KW-0862">Zinc</keyword>
<dbReference type="GO" id="GO:0000428">
    <property type="term" value="C:DNA-directed RNA polymerase complex"/>
    <property type="evidence" value="ECO:0007669"/>
    <property type="project" value="UniProtKB-KW"/>
</dbReference>
<geneLocation type="chloroplast" evidence="11"/>
<dbReference type="Gene3D" id="1.10.1790.20">
    <property type="match status" value="1"/>
</dbReference>
<dbReference type="CDD" id="cd02655">
    <property type="entry name" value="RNAP_beta'_C"/>
    <property type="match status" value="1"/>
</dbReference>
<evidence type="ECO:0000256" key="5">
    <source>
        <dbReference type="ARBA" id="ARBA00022723"/>
    </source>
</evidence>
<reference evidence="11" key="1">
    <citation type="submission" date="2015-06" db="EMBL/GenBank/DDBJ databases">
        <title>Chloroplast phylogenomic data from the green algal order Sphaeropleales (Chlorophyceae, Chlorophyta) reveal complex patterns of sequence evolution.</title>
        <authorList>
            <person name="Fucikova K."/>
            <person name="Lewis P.O."/>
            <person name="Lewis L.A."/>
        </authorList>
    </citation>
    <scope>NUCLEOTIDE SEQUENCE</scope>
    <source>
        <strain evidence="11">UTEX 66</strain>
    </source>
</reference>
<dbReference type="GeneID" id="27073672"/>
<comment type="catalytic activity">
    <reaction evidence="8">
        <text>RNA(n) + a ribonucleoside 5'-triphosphate = RNA(n+1) + diphosphate</text>
        <dbReference type="Rhea" id="RHEA:21248"/>
        <dbReference type="Rhea" id="RHEA-COMP:14527"/>
        <dbReference type="Rhea" id="RHEA-COMP:17342"/>
        <dbReference type="ChEBI" id="CHEBI:33019"/>
        <dbReference type="ChEBI" id="CHEBI:61557"/>
        <dbReference type="ChEBI" id="CHEBI:140395"/>
        <dbReference type="EC" id="2.7.7.6"/>
    </reaction>
</comment>
<comment type="subcellular location">
    <subcellularLocation>
        <location evidence="8">Plastid</location>
        <location evidence="8">Chloroplast</location>
    </subcellularLocation>
</comment>
<dbReference type="GO" id="GO:0006351">
    <property type="term" value="P:DNA-templated transcription"/>
    <property type="evidence" value="ECO:0007669"/>
    <property type="project" value="UniProtKB-UniRule"/>
</dbReference>
<keyword evidence="11" id="KW-0150">Chloroplast</keyword>
<dbReference type="RefSeq" id="YP_009238307.1">
    <property type="nucleotide sequence ID" value="NC_029674.1"/>
</dbReference>
<dbReference type="InterPro" id="IPR007083">
    <property type="entry name" value="RNA_pol_Rpb1_4"/>
</dbReference>
<evidence type="ECO:0000256" key="1">
    <source>
        <dbReference type="ARBA" id="ARBA00022478"/>
    </source>
</evidence>
<feature type="domain" description="RNA polymerase Rpb1" evidence="9">
    <location>
        <begin position="2767"/>
        <end position="2813"/>
    </location>
</feature>
<evidence type="ECO:0000259" key="10">
    <source>
        <dbReference type="Pfam" id="PF05000"/>
    </source>
</evidence>
<dbReference type="PANTHER" id="PTHR19376">
    <property type="entry name" value="DNA-DIRECTED RNA POLYMERASE"/>
    <property type="match status" value="1"/>
</dbReference>
<gene>
    <name evidence="8 11" type="primary">rpoC2</name>
    <name evidence="11" type="ORF">VU21_36</name>
</gene>
<evidence type="ECO:0000256" key="6">
    <source>
        <dbReference type="ARBA" id="ARBA00022833"/>
    </source>
</evidence>
<feature type="binding site" evidence="8">
    <location>
        <position position="436"/>
    </location>
    <ligand>
        <name>Zn(2+)</name>
        <dbReference type="ChEBI" id="CHEBI:29105"/>
    </ligand>
</feature>
<dbReference type="NCBIfam" id="TIGR02388">
    <property type="entry name" value="rpoC2_cyan"/>
    <property type="match status" value="1"/>
</dbReference>
<dbReference type="Gene3D" id="1.10.132.30">
    <property type="match status" value="1"/>
</dbReference>
<evidence type="ECO:0000256" key="8">
    <source>
        <dbReference type="HAMAP-Rule" id="MF_01324"/>
    </source>
</evidence>
<keyword evidence="7 8" id="KW-0804">Transcription</keyword>
<evidence type="ECO:0000256" key="2">
    <source>
        <dbReference type="ARBA" id="ARBA00022640"/>
    </source>
</evidence>
<protein>
    <recommendedName>
        <fullName evidence="8">DNA-directed RNA polymerase subunit beta''</fullName>
        <ecNumber evidence="8">2.7.7.6</ecNumber>
    </recommendedName>
    <alternativeName>
        <fullName evidence="8">PEP</fullName>
    </alternativeName>
    <alternativeName>
        <fullName evidence="8">Plastid-encoded RNA polymerase subunit beta''</fullName>
        <shortName evidence="8">RNA polymerase subunit beta''</shortName>
    </alternativeName>
</protein>
<feature type="binding site" evidence="8">
    <location>
        <position position="433"/>
    </location>
    <ligand>
        <name>Zn(2+)</name>
        <dbReference type="ChEBI" id="CHEBI:29105"/>
    </ligand>
</feature>
<keyword evidence="1 8" id="KW-0240">DNA-directed RNA polymerase</keyword>
<keyword evidence="2 11" id="KW-0934">Plastid</keyword>
<dbReference type="Pfam" id="PF04998">
    <property type="entry name" value="RNA_pol_Rpb1_5"/>
    <property type="match status" value="2"/>
</dbReference>
<dbReference type="HAMAP" id="MF_01324">
    <property type="entry name" value="RNApol_bact_RpoC2"/>
    <property type="match status" value="1"/>
</dbReference>
<dbReference type="GO" id="GO:0009507">
    <property type="term" value="C:chloroplast"/>
    <property type="evidence" value="ECO:0007669"/>
    <property type="project" value="UniProtKB-SubCell"/>
</dbReference>
<evidence type="ECO:0000256" key="7">
    <source>
        <dbReference type="ARBA" id="ARBA00023163"/>
    </source>
</evidence>
<dbReference type="Pfam" id="PF05000">
    <property type="entry name" value="RNA_pol_Rpb1_4"/>
    <property type="match status" value="1"/>
</dbReference>
<dbReference type="InterPro" id="IPR007081">
    <property type="entry name" value="RNA_pol_Rpb1_5"/>
</dbReference>
<feature type="binding site" evidence="8">
    <location>
        <position position="355"/>
    </location>
    <ligand>
        <name>Zn(2+)</name>
        <dbReference type="ChEBI" id="CHEBI:29105"/>
    </ligand>
</feature>
<keyword evidence="3 8" id="KW-0808">Transferase</keyword>
<dbReference type="GO" id="GO:0003899">
    <property type="term" value="F:DNA-directed RNA polymerase activity"/>
    <property type="evidence" value="ECO:0007669"/>
    <property type="project" value="UniProtKB-UniRule"/>
</dbReference>
<comment type="subunit">
    <text evidence="8">In plastids the minimal PEP RNA polymerase catalytic core is composed of four subunits: alpha, beta, beta', and beta''. When a (nuclear-encoded) sigma factor is associated with the core the holoenzyme is formed, which can initiate transcription.</text>
</comment>
<dbReference type="InterPro" id="IPR045867">
    <property type="entry name" value="DNA-dir_RpoC_beta_prime"/>
</dbReference>
<evidence type="ECO:0000256" key="3">
    <source>
        <dbReference type="ARBA" id="ARBA00022679"/>
    </source>
</evidence>
<dbReference type="GO" id="GO:0003677">
    <property type="term" value="F:DNA binding"/>
    <property type="evidence" value="ECO:0007669"/>
    <property type="project" value="UniProtKB-UniRule"/>
</dbReference>
<keyword evidence="4 8" id="KW-0548">Nucleotidyltransferase</keyword>
<dbReference type="EMBL" id="KT199253">
    <property type="protein sequence ID" value="AMO01185.1"/>
    <property type="molecule type" value="Genomic_DNA"/>
</dbReference>
<evidence type="ECO:0000256" key="4">
    <source>
        <dbReference type="ARBA" id="ARBA00022695"/>
    </source>
</evidence>
<dbReference type="InterPro" id="IPR012756">
    <property type="entry name" value="DNA-dir_RpoC2_beta_pp"/>
</dbReference>
<sequence length="2915" mass="337750">MKNNLQILFFGHSIYASRNLNVSGFTFSAELKSKSNGFFGSYYGFQSLYNLNPKNQQKNKTRRNSSVSNLEKFSFIQSNENLSQNRFSKKFEHFNFCSFCYRAYGSKKQNYLKMKNHAAKKTGITSSIDTMQNQEPSKNYSEIFLNFVFDKGRLKAFVLWFLQNYGQKRTIELLEQLKQIGFGYATKAGISLGIDDLRIPPQKRDLLLHAQVLIDDGSVQYKRGEITGVEKFQRLIDTWHQTSENLKQAVIRHFEETDLLNPVYMMAFSGARGNISQVRQLVGMRGLMSDPQGQIIDFPIRSNFREGLTLTEYIISSYGARKGIVDTALRTANAGYLTRRLVDVAQHVIVCEFDCKTNRGILVLDMKEGNKTIYSFQNRLLGRVLAKDIFDKQQKIAARNQEISSDLANSIAKITKKALIRSPLTCETKKLVCQLCYGWSLSTSNLVSIGEAVGIIAAQSIGEPGTQLTMRTFHTGGVFSGGLSEQIIAQTDGVVEYSSPIPGICVRTLQGQIAFLTKAEGCLIFKTISCDASLSQSSLDTKTPNSLPPHTKIVSSEMTDQGQQANKIWNIPPYTVLFARNKQKVFKKQIIAQLSSLSLSGEIQKTPRGDAEQTIYALFEGQIYNSNLDVIEKFNEYNDLTSEAWDWGYLWILAGKIYQYPIQSYVFARPGDFIGKNSVLNRIEWISADKFFLNTDVANNTETNLSNGLGIYSMSYPQNDSTLAYSPSTLEMDKRLNFFQQRGSTKKNFKLSIPTRYEKQEARPISFEIENILPRITSHSERDDSKISLSVKKSNRMNLKTLKNREQGLKFSKLLRNSFLKNHFRRQHSPHCEAKASIKIHSNRLVRTKFFRKNFETESWKFINSLNNLNLDLSKRQRKFDSLNVDYPFHKFLRKHLSANSKEKRRMSYKTRERYLHKLGDTKTSNFLYENHRQKYHRAYQMNRERFLELTENRNLDDSFYSNKKSKSLSHLNFRITMKNQSNFFVSNQSTYLKKWKSLRFVYPYVNKKTIKNFILSKDLGFQKDLMGLQDRKTKLLDNFSRLDPKKGTGILLSDRHFSLESLFKKISNGELIAQNKSQFKKFHFFQKKRMKLGRMLSSKISSKSHKQHINNKSCLILNESNFKKIVRYDRQRRKKNDFSVHAANSKKISFILLKKSVLSLSLKNLRYRKLGYHFSYDFQNACDVAKSKNNSKKILFSSSEIRNSKNANKSLESRYLTNFPLNFGYYASNKNKDEFFNKFSLKTSVKSLDRLKDKQNTYEWEPMFNFFLRWFPSSHQTLNNGVFIFSGIRFTRPFLFQTKNSSIFSSNRKKNSQRTYKNWQSQKDFKLNCYQFKRKSTNQSSTNKIYDTKNEKFNPKQILTKLPILKNLKFNDTINYFSSSPQEIREIDDTFDFSLHKKTRHRVLKTQKTIVIKKQPEQMGHLTNKTQNSTRSSVFSSNDNKNVFYSLIHRKKSTKQTKFDIWPSKSTSEIEDISSSTQIFRQHPHKKYNINQSVLYSLNAPQLNFFKKSKKNHKPHVGYKTLRQVNVYDFKASDSFYSNRKISVTNLKQQISIIKNILPRTSPHLESFSENRLRWQNKQPKLFVHNKYFSRMAKKNSTFRKKAKIANSFDKTYNKKSTHSSFGPRSKFSVSWNEIFWIPQEDYQISVWPSRNKMNFQTLNSTVDCTESTEFMNTKSRSLFCLTNRQGLKKPFRCKLEGFSKIFIKPANTSSSWDKEQPVFTSDVLRTEDFSSLSVKSEGNQNSKMSRAQFKNQAQRSGVLLQNKINIMNNESFKMNAKHSNLIKMNTFIDFSLKAYEFKRTKYYEQNPVFYKFPSDVQKQNEFTAHRIHRPTSLDQIHQILKLSLIDFIKNKWQKNCRHTSRNDQKFDFKKQYDRQTDRKKHVTQISFYDALKETSSNQKYKNQLSLYSYARTKFMSKNTFLANVPITSQCSRQKTLFSRFMFQKIQTKNKTGLIQNQINSDQKMRISIQPGWVYMSLNRSDTTKCHQKIIDFGKFVVDDLLFTNHRVYVKNIVLKNKLRSIEAAQSKTTKTNIDDMNSNEMIAVKSIIFFDDSASYSQLYSFNSKDCHSFCSAKSKNNEESNFSTANIYKVDKYVSSSKSRYGDFILKYGMNITPASNEIPNSTIKTTSMTLNALQNRQETRENSVRSDGYLAMLIRPMHHRILPNLHFYKTKIYRAHKKLLESNFSILAYKNFHLPFLNKQKCDQKFISTFPGIDIKISSSSLCHISYPRLHKMSVKKHRHKFVSKIDQKVDSFYSKIALGASSVSKTSKNQSLFSKMTPLKLDVFSNRRAKSPNSSFEKTPVRHCFEQSYLTLIAMNFLPLNLEFSIPSSFHYLFKIPLFNFNSSANMCFAEQRITKELRDPFDDKIKTQFLNDLVLKNQRKFSLLKSSKNIVSTADSIKNKSFLDSLASLSFLPHFDFWLSAKMSYLANQRLFASYFNSRELSSTSKKNASAAPCLLESFGNFPVSENQVASFPYDRVSPNEPFATTSLKSSLRGEMLFKPSRNWSSETNQNRCLILTESDLFSVYLPKIADEKNIEPECGVISFYSNTGVSEKKESDLKNANGKNFKNEFSGLYQNFLRLEQIQVYNIEANKQKDDQNKKNDNIIVQYNKKFYKIKELKIGLVKSRPKLRLGSLLVYGDIVALSAESSFALDQAGQIIHMNASKVTFRCAQPISVSPKGVLHAYNRDFVTQNAAVITLPFQTLKTGDIVQGIPKVEQYFEARTTKRGRLYRDSLPNLLQGLFERYRSLLPLDKAVRQSFLKIQQIIVDGVQRVYRSQGVSISDKHLEVVVRQMTSKVQIVHGGQTGFFPGELVDLEFVEYANQFLLKKIYYEPVVLGITRASLEVESFLSAASFQQTTKVLSKAAVYRKKDFLKGLKENIIVGNLIPGGTGYLVHLKEFFNLRSKNSNA</sequence>
<feature type="domain" description="RNA polymerase Rpb1" evidence="9">
    <location>
        <begin position="307"/>
        <end position="569"/>
    </location>
</feature>
<proteinExistence type="inferred from homology"/>